<dbReference type="AlphaFoldDB" id="A0AAV3PAA3"/>
<dbReference type="EMBL" id="BAABME010001054">
    <property type="protein sequence ID" value="GAA0147245.1"/>
    <property type="molecule type" value="Genomic_DNA"/>
</dbReference>
<dbReference type="PANTHER" id="PTHR31744:SF210">
    <property type="entry name" value="NAC DOMAIN-CONTAINING PROTEIN 86-LIKE"/>
    <property type="match status" value="1"/>
</dbReference>
<keyword evidence="3" id="KW-0238">DNA-binding</keyword>
<evidence type="ECO:0000259" key="7">
    <source>
        <dbReference type="PROSITE" id="PS51005"/>
    </source>
</evidence>
<dbReference type="InterPro" id="IPR003441">
    <property type="entry name" value="NAC-dom"/>
</dbReference>
<evidence type="ECO:0000256" key="3">
    <source>
        <dbReference type="ARBA" id="ARBA00023125"/>
    </source>
</evidence>
<accession>A0AAV3PAA3</accession>
<dbReference type="Pfam" id="PF02365">
    <property type="entry name" value="NAM"/>
    <property type="match status" value="1"/>
</dbReference>
<evidence type="ECO:0000313" key="8">
    <source>
        <dbReference type="EMBL" id="GAA0147245.1"/>
    </source>
</evidence>
<dbReference type="FunFam" id="2.170.150.80:FF:000002">
    <property type="entry name" value="Nac domain-containing protein 86"/>
    <property type="match status" value="1"/>
</dbReference>
<name>A0AAV3PAA3_LITER</name>
<feature type="domain" description="NAC" evidence="7">
    <location>
        <begin position="6"/>
        <end position="156"/>
    </location>
</feature>
<organism evidence="8 9">
    <name type="scientific">Lithospermum erythrorhizon</name>
    <name type="common">Purple gromwell</name>
    <name type="synonym">Lithospermum officinale var. erythrorhizon</name>
    <dbReference type="NCBI Taxonomy" id="34254"/>
    <lineage>
        <taxon>Eukaryota</taxon>
        <taxon>Viridiplantae</taxon>
        <taxon>Streptophyta</taxon>
        <taxon>Embryophyta</taxon>
        <taxon>Tracheophyta</taxon>
        <taxon>Spermatophyta</taxon>
        <taxon>Magnoliopsida</taxon>
        <taxon>eudicotyledons</taxon>
        <taxon>Gunneridae</taxon>
        <taxon>Pentapetalae</taxon>
        <taxon>asterids</taxon>
        <taxon>lamiids</taxon>
        <taxon>Boraginales</taxon>
        <taxon>Boraginaceae</taxon>
        <taxon>Boraginoideae</taxon>
        <taxon>Lithospermeae</taxon>
        <taxon>Lithospermum</taxon>
    </lineage>
</organism>
<comment type="caution">
    <text evidence="8">The sequence shown here is derived from an EMBL/GenBank/DDBJ whole genome shotgun (WGS) entry which is preliminary data.</text>
</comment>
<evidence type="ECO:0000256" key="5">
    <source>
        <dbReference type="ARBA" id="ARBA00023242"/>
    </source>
</evidence>
<dbReference type="GO" id="GO:0003677">
    <property type="term" value="F:DNA binding"/>
    <property type="evidence" value="ECO:0007669"/>
    <property type="project" value="UniProtKB-KW"/>
</dbReference>
<reference evidence="8 9" key="1">
    <citation type="submission" date="2024-01" db="EMBL/GenBank/DDBJ databases">
        <title>The complete chloroplast genome sequence of Lithospermum erythrorhizon: insights into the phylogenetic relationship among Boraginaceae species and the maternal lineages of purple gromwells.</title>
        <authorList>
            <person name="Okada T."/>
            <person name="Watanabe K."/>
        </authorList>
    </citation>
    <scope>NUCLEOTIDE SEQUENCE [LARGE SCALE GENOMIC DNA]</scope>
</reference>
<keyword evidence="9" id="KW-1185">Reference proteome</keyword>
<dbReference type="PROSITE" id="PS51005">
    <property type="entry name" value="NAC"/>
    <property type="match status" value="1"/>
</dbReference>
<evidence type="ECO:0000256" key="1">
    <source>
        <dbReference type="ARBA" id="ARBA00004123"/>
    </source>
</evidence>
<evidence type="ECO:0000313" key="9">
    <source>
        <dbReference type="Proteomes" id="UP001454036"/>
    </source>
</evidence>
<keyword evidence="2" id="KW-0805">Transcription regulation</keyword>
<keyword evidence="5" id="KW-0539">Nucleus</keyword>
<keyword evidence="4" id="KW-0804">Transcription</keyword>
<gene>
    <name evidence="8" type="ORF">LIER_06993</name>
</gene>
<dbReference type="PANTHER" id="PTHR31744">
    <property type="entry name" value="PROTEIN CUP-SHAPED COTYLEDON 2-RELATED"/>
    <property type="match status" value="1"/>
</dbReference>
<dbReference type="Proteomes" id="UP001454036">
    <property type="component" value="Unassembled WGS sequence"/>
</dbReference>
<feature type="region of interest" description="Disordered" evidence="6">
    <location>
        <begin position="215"/>
        <end position="237"/>
    </location>
</feature>
<evidence type="ECO:0000256" key="4">
    <source>
        <dbReference type="ARBA" id="ARBA00023163"/>
    </source>
</evidence>
<sequence length="314" mass="35357">MASTTLYPGFRFHPTDVELIAYYLKRKVLGRKLCVEAISEINIYKFSPWDLPDKSCIKSKDLEWYFFCPTERKYAKGGRINRSAENGYWKPSGKDRSINYKGRIVGMVKTLIFHQGHPPHGQRTDWVMHEYRMQDQQLADSGVVQDAFVLCKLFQKDGPGPRNSAQYGATFEEEEWDDETFACGETFPFGCSFVATAGATQLLATTSTSELTNISGPDVSSIWPGQDRPSEPKQGVGNSLMEDIDIESLWASFMEEDIPPVQSDGHENLNDNNIDNPASDVAFAENDTHRGLPDLYIWPPLDGGFFSLAEMQPI</sequence>
<protein>
    <recommendedName>
        <fullName evidence="7">NAC domain-containing protein</fullName>
    </recommendedName>
</protein>
<dbReference type="SUPFAM" id="SSF101941">
    <property type="entry name" value="NAC domain"/>
    <property type="match status" value="1"/>
</dbReference>
<dbReference type="InterPro" id="IPR036093">
    <property type="entry name" value="NAC_dom_sf"/>
</dbReference>
<dbReference type="Gene3D" id="2.170.150.80">
    <property type="entry name" value="NAC domain"/>
    <property type="match status" value="1"/>
</dbReference>
<evidence type="ECO:0000256" key="6">
    <source>
        <dbReference type="SAM" id="MobiDB-lite"/>
    </source>
</evidence>
<comment type="subcellular location">
    <subcellularLocation>
        <location evidence="1">Nucleus</location>
    </subcellularLocation>
</comment>
<dbReference type="GO" id="GO:0005634">
    <property type="term" value="C:nucleus"/>
    <property type="evidence" value="ECO:0007669"/>
    <property type="project" value="UniProtKB-SubCell"/>
</dbReference>
<evidence type="ECO:0000256" key="2">
    <source>
        <dbReference type="ARBA" id="ARBA00023015"/>
    </source>
</evidence>
<proteinExistence type="predicted"/>
<dbReference type="GO" id="GO:0006355">
    <property type="term" value="P:regulation of DNA-templated transcription"/>
    <property type="evidence" value="ECO:0007669"/>
    <property type="project" value="InterPro"/>
</dbReference>